<dbReference type="PANTHER" id="PTHR30460">
    <property type="entry name" value="MODERATE CONDUCTANCE MECHANOSENSITIVE CHANNEL YBIO"/>
    <property type="match status" value="1"/>
</dbReference>
<dbReference type="Pfam" id="PF21082">
    <property type="entry name" value="MS_channel_3rd"/>
    <property type="match status" value="1"/>
</dbReference>
<feature type="domain" description="Mechanosensitive ion channel transmembrane helices 2/3" evidence="10">
    <location>
        <begin position="92"/>
        <end position="129"/>
    </location>
</feature>
<keyword evidence="4 7" id="KW-0812">Transmembrane</keyword>
<dbReference type="InterPro" id="IPR023408">
    <property type="entry name" value="MscS_beta-dom_sf"/>
</dbReference>
<dbReference type="Pfam" id="PF00924">
    <property type="entry name" value="MS_channel_2nd"/>
    <property type="match status" value="1"/>
</dbReference>
<reference evidence="11 12" key="1">
    <citation type="journal article" date="2015" name="Proc. Natl. Acad. Sci. U.S.A.">
        <title>Cultivation of a human-associated TM7 phylotype reveals a reduced genome and epibiotic parasitic lifestyle.</title>
        <authorList>
            <person name="He X."/>
            <person name="McLean J.S."/>
            <person name="Edlund A."/>
            <person name="Yooseph S."/>
            <person name="Hall A.P."/>
            <person name="Liu S.Y."/>
            <person name="Dorrestein P.C."/>
            <person name="Esquenazi E."/>
            <person name="Hunter R.C."/>
            <person name="Cheng G."/>
            <person name="Nelson K.E."/>
            <person name="Lux R."/>
            <person name="Shi W."/>
        </authorList>
    </citation>
    <scope>NUCLEOTIDE SEQUENCE [LARGE SCALE GENOMIC DNA]</scope>
    <source>
        <strain evidence="11 12">TM7x</strain>
    </source>
</reference>
<dbReference type="InterPro" id="IPR049278">
    <property type="entry name" value="MS_channel_C"/>
</dbReference>
<dbReference type="InterPro" id="IPR011014">
    <property type="entry name" value="MscS_channel_TM-2"/>
</dbReference>
<dbReference type="InterPro" id="IPR010920">
    <property type="entry name" value="LSM_dom_sf"/>
</dbReference>
<dbReference type="KEGG" id="sox:TM7x_03355"/>
<evidence type="ECO:0000313" key="11">
    <source>
        <dbReference type="EMBL" id="AJA06626.1"/>
    </source>
</evidence>
<keyword evidence="3" id="KW-1003">Cell membrane</keyword>
<accession>A0A6S4GR24</accession>
<feature type="domain" description="Mechanosensitive ion channel MscS C-terminal" evidence="9">
    <location>
        <begin position="202"/>
        <end position="286"/>
    </location>
</feature>
<dbReference type="PANTHER" id="PTHR30460:SF1">
    <property type="entry name" value="MECHANOSENSITIVE ION CHANNEL"/>
    <property type="match status" value="1"/>
</dbReference>
<dbReference type="SUPFAM" id="SSF50182">
    <property type="entry name" value="Sm-like ribonucleoproteins"/>
    <property type="match status" value="1"/>
</dbReference>
<dbReference type="InterPro" id="IPR006685">
    <property type="entry name" value="MscS_channel_2nd"/>
</dbReference>
<dbReference type="InterPro" id="IPR045276">
    <property type="entry name" value="YbiO_bact"/>
</dbReference>
<name>A0A6S4GR24_9BACT</name>
<gene>
    <name evidence="11" type="ORF">TM7x_03355</name>
</gene>
<dbReference type="Gene3D" id="2.30.30.60">
    <property type="match status" value="1"/>
</dbReference>
<dbReference type="EMBL" id="CP007496">
    <property type="protein sequence ID" value="AJA06626.1"/>
    <property type="molecule type" value="Genomic_DNA"/>
</dbReference>
<comment type="subcellular location">
    <subcellularLocation>
        <location evidence="1">Cell membrane</location>
        <topology evidence="1">Multi-pass membrane protein</topology>
    </subcellularLocation>
</comment>
<comment type="similarity">
    <text evidence="2">Belongs to the MscS (TC 1.A.23) family.</text>
</comment>
<evidence type="ECO:0000256" key="2">
    <source>
        <dbReference type="ARBA" id="ARBA00008017"/>
    </source>
</evidence>
<feature type="transmembrane region" description="Helical" evidence="7">
    <location>
        <begin position="113"/>
        <end position="132"/>
    </location>
</feature>
<feature type="transmembrane region" description="Helical" evidence="7">
    <location>
        <begin position="31"/>
        <end position="52"/>
    </location>
</feature>
<evidence type="ECO:0000256" key="1">
    <source>
        <dbReference type="ARBA" id="ARBA00004651"/>
    </source>
</evidence>
<dbReference type="Gene3D" id="3.30.70.100">
    <property type="match status" value="1"/>
</dbReference>
<evidence type="ECO:0000259" key="8">
    <source>
        <dbReference type="Pfam" id="PF00924"/>
    </source>
</evidence>
<dbReference type="RefSeq" id="WP_052198865.1">
    <property type="nucleotide sequence ID" value="NZ_CP007496.1"/>
</dbReference>
<keyword evidence="6 7" id="KW-0472">Membrane</keyword>
<dbReference type="AlphaFoldDB" id="A0A6S4GR24"/>
<dbReference type="InterPro" id="IPR011066">
    <property type="entry name" value="MscS_channel_C_sf"/>
</dbReference>
<evidence type="ECO:0000256" key="6">
    <source>
        <dbReference type="ARBA" id="ARBA00023136"/>
    </source>
</evidence>
<keyword evidence="5 7" id="KW-1133">Transmembrane helix</keyword>
<organism evidence="11 12">
    <name type="scientific">Candidatus Nanosynbacter lyticus</name>
    <dbReference type="NCBI Taxonomy" id="2093824"/>
    <lineage>
        <taxon>Bacteria</taxon>
        <taxon>Candidatus Saccharimonadota</taxon>
        <taxon>Candidatus Saccharimonadia</taxon>
        <taxon>Candidatus Nanosynbacterales</taxon>
        <taxon>Candidatus Nanosynbacteraceae</taxon>
        <taxon>Candidatus Nanosynbacter</taxon>
    </lineage>
</organism>
<feature type="domain" description="Mechanosensitive ion channel MscS" evidence="8">
    <location>
        <begin position="131"/>
        <end position="192"/>
    </location>
</feature>
<dbReference type="SUPFAM" id="SSF82861">
    <property type="entry name" value="Mechanosensitive channel protein MscS (YggB), transmembrane region"/>
    <property type="match status" value="1"/>
</dbReference>
<dbReference type="SUPFAM" id="SSF82689">
    <property type="entry name" value="Mechanosensitive channel protein MscS (YggB), C-terminal domain"/>
    <property type="match status" value="1"/>
</dbReference>
<dbReference type="GO" id="GO:0005886">
    <property type="term" value="C:plasma membrane"/>
    <property type="evidence" value="ECO:0007669"/>
    <property type="project" value="UniProtKB-SubCell"/>
</dbReference>
<evidence type="ECO:0000256" key="3">
    <source>
        <dbReference type="ARBA" id="ARBA00022475"/>
    </source>
</evidence>
<dbReference type="GO" id="GO:0008381">
    <property type="term" value="F:mechanosensitive monoatomic ion channel activity"/>
    <property type="evidence" value="ECO:0007669"/>
    <property type="project" value="InterPro"/>
</dbReference>
<proteinExistence type="inferred from homology"/>
<dbReference type="Proteomes" id="UP000030902">
    <property type="component" value="Chromosome"/>
</dbReference>
<feature type="transmembrane region" description="Helical" evidence="7">
    <location>
        <begin position="87"/>
        <end position="107"/>
    </location>
</feature>
<dbReference type="Gene3D" id="1.10.287.1260">
    <property type="match status" value="1"/>
</dbReference>
<keyword evidence="12" id="KW-1185">Reference proteome</keyword>
<evidence type="ECO:0000259" key="10">
    <source>
        <dbReference type="Pfam" id="PF21088"/>
    </source>
</evidence>
<evidence type="ECO:0000256" key="5">
    <source>
        <dbReference type="ARBA" id="ARBA00022989"/>
    </source>
</evidence>
<evidence type="ECO:0000256" key="7">
    <source>
        <dbReference type="SAM" id="Phobius"/>
    </source>
</evidence>
<dbReference type="Pfam" id="PF21088">
    <property type="entry name" value="MS_channel_1st"/>
    <property type="match status" value="1"/>
</dbReference>
<evidence type="ECO:0000256" key="4">
    <source>
        <dbReference type="ARBA" id="ARBA00022692"/>
    </source>
</evidence>
<evidence type="ECO:0000259" key="9">
    <source>
        <dbReference type="Pfam" id="PF21082"/>
    </source>
</evidence>
<evidence type="ECO:0000313" key="12">
    <source>
        <dbReference type="Proteomes" id="UP000030902"/>
    </source>
</evidence>
<dbReference type="InterPro" id="IPR049142">
    <property type="entry name" value="MS_channel_1st"/>
</dbReference>
<protein>
    <submittedName>
        <fullName evidence="11">Mechanosensitive ion channel protein MscS</fullName>
    </submittedName>
</protein>
<sequence>MDKLIKQFLDSSTLGQWLHGNNMGWLISERIIDTISVVAGSVFVYFIVKYLLSSAIHYSIRSTAKHRSWHHKDIEKREKTLIQLTRSFWRIIITFYVVAIIANKLFLFDLSPLFASAGIIGVALGFGAQSLVKDFLSGIFIIAENQYRVGDVVDIMGAAGTVERVGTRTTVIRDSGGNVHYVPNGTIQHVINKTMGYSMSRFSIYIDPSSDISEVTHIINSTGEKLAKEKAWQKKIIDPPKFVSVGDITGRGTELIIAGKTQPSDQWAVTSEMRHRLLQNFDREGVLLATLPTPTPIIKK</sequence>